<sequence>MLFIFEECSNNCQVKNS</sequence>
<accession>A0A2P2N9P0</accession>
<reference evidence="1" key="1">
    <citation type="submission" date="2018-02" db="EMBL/GenBank/DDBJ databases">
        <title>Rhizophora mucronata_Transcriptome.</title>
        <authorList>
            <person name="Meera S.P."/>
            <person name="Sreeshan A."/>
            <person name="Augustine A."/>
        </authorList>
    </citation>
    <scope>NUCLEOTIDE SEQUENCE</scope>
    <source>
        <tissue evidence="1">Leaf</tissue>
    </source>
</reference>
<name>A0A2P2N9P0_RHIMU</name>
<dbReference type="AlphaFoldDB" id="A0A2P2N9P0"/>
<evidence type="ECO:0000313" key="1">
    <source>
        <dbReference type="EMBL" id="MBX39184.1"/>
    </source>
</evidence>
<protein>
    <submittedName>
        <fullName evidence="1">Uncharacterized protein</fullName>
    </submittedName>
</protein>
<proteinExistence type="predicted"/>
<organism evidence="1">
    <name type="scientific">Rhizophora mucronata</name>
    <name type="common">Asiatic mangrove</name>
    <dbReference type="NCBI Taxonomy" id="61149"/>
    <lineage>
        <taxon>Eukaryota</taxon>
        <taxon>Viridiplantae</taxon>
        <taxon>Streptophyta</taxon>
        <taxon>Embryophyta</taxon>
        <taxon>Tracheophyta</taxon>
        <taxon>Spermatophyta</taxon>
        <taxon>Magnoliopsida</taxon>
        <taxon>eudicotyledons</taxon>
        <taxon>Gunneridae</taxon>
        <taxon>Pentapetalae</taxon>
        <taxon>rosids</taxon>
        <taxon>fabids</taxon>
        <taxon>Malpighiales</taxon>
        <taxon>Rhizophoraceae</taxon>
        <taxon>Rhizophora</taxon>
    </lineage>
</organism>
<dbReference type="EMBL" id="GGEC01058700">
    <property type="protein sequence ID" value="MBX39184.1"/>
    <property type="molecule type" value="Transcribed_RNA"/>
</dbReference>